<feature type="transmembrane region" description="Helical" evidence="1">
    <location>
        <begin position="23"/>
        <end position="42"/>
    </location>
</feature>
<dbReference type="AlphaFoldDB" id="A0A0G0ZG06"/>
<organism evidence="2 3">
    <name type="scientific">Candidatus Nomurabacteria bacterium GW2011_GWC2_42_20</name>
    <dbReference type="NCBI Taxonomy" id="1618756"/>
    <lineage>
        <taxon>Bacteria</taxon>
        <taxon>Candidatus Nomuraibacteriota</taxon>
    </lineage>
</organism>
<feature type="transmembrane region" description="Helical" evidence="1">
    <location>
        <begin position="62"/>
        <end position="80"/>
    </location>
</feature>
<gene>
    <name evidence="2" type="ORF">UV12_C0006G0061</name>
</gene>
<dbReference type="STRING" id="1618756.UV12_C0006G0061"/>
<reference evidence="2 3" key="1">
    <citation type="journal article" date="2015" name="Nature">
        <title>rRNA introns, odd ribosomes, and small enigmatic genomes across a large radiation of phyla.</title>
        <authorList>
            <person name="Brown C.T."/>
            <person name="Hug L.A."/>
            <person name="Thomas B.C."/>
            <person name="Sharon I."/>
            <person name="Castelle C.J."/>
            <person name="Singh A."/>
            <person name="Wilkins M.J."/>
            <person name="Williams K.H."/>
            <person name="Banfield J.F."/>
        </authorList>
    </citation>
    <scope>NUCLEOTIDE SEQUENCE [LARGE SCALE GENOMIC DNA]</scope>
</reference>
<keyword evidence="1" id="KW-0472">Membrane</keyword>
<dbReference type="Proteomes" id="UP000034704">
    <property type="component" value="Unassembled WGS sequence"/>
</dbReference>
<dbReference type="EMBL" id="LCDG01000006">
    <property type="protein sequence ID" value="KKS47637.1"/>
    <property type="molecule type" value="Genomic_DNA"/>
</dbReference>
<dbReference type="InterPro" id="IPR043713">
    <property type="entry name" value="DUF5654"/>
</dbReference>
<dbReference type="Pfam" id="PF18898">
    <property type="entry name" value="DUF5654"/>
    <property type="match status" value="1"/>
</dbReference>
<sequence length="85" mass="9397">MGRINKIKNEGERITSEVRDRSMTYIAGGLGIVVGLAWNEAIKSLIDYFYPASGANSISAKFIYAIIITTVVVLVTMYIVRPPKM</sequence>
<accession>A0A0G0ZG06</accession>
<name>A0A0G0ZG06_9BACT</name>
<proteinExistence type="predicted"/>
<keyword evidence="1" id="KW-1133">Transmembrane helix</keyword>
<evidence type="ECO:0000313" key="3">
    <source>
        <dbReference type="Proteomes" id="UP000034704"/>
    </source>
</evidence>
<protein>
    <submittedName>
        <fullName evidence="2">Uncharacterized protein</fullName>
    </submittedName>
</protein>
<keyword evidence="1" id="KW-0812">Transmembrane</keyword>
<evidence type="ECO:0000313" key="2">
    <source>
        <dbReference type="EMBL" id="KKS47637.1"/>
    </source>
</evidence>
<evidence type="ECO:0000256" key="1">
    <source>
        <dbReference type="SAM" id="Phobius"/>
    </source>
</evidence>
<comment type="caution">
    <text evidence="2">The sequence shown here is derived from an EMBL/GenBank/DDBJ whole genome shotgun (WGS) entry which is preliminary data.</text>
</comment>